<feature type="chain" id="PRO_5010263002" evidence="2">
    <location>
        <begin position="23"/>
        <end position="283"/>
    </location>
</feature>
<proteinExistence type="predicted"/>
<feature type="signal peptide" evidence="2">
    <location>
        <begin position="1"/>
        <end position="22"/>
    </location>
</feature>
<accession>A0A1S4ELM3</accession>
<organism evidence="3 4">
    <name type="scientific">Diaphorina citri</name>
    <name type="common">Asian citrus psyllid</name>
    <dbReference type="NCBI Taxonomy" id="121845"/>
    <lineage>
        <taxon>Eukaryota</taxon>
        <taxon>Metazoa</taxon>
        <taxon>Ecdysozoa</taxon>
        <taxon>Arthropoda</taxon>
        <taxon>Hexapoda</taxon>
        <taxon>Insecta</taxon>
        <taxon>Pterygota</taxon>
        <taxon>Neoptera</taxon>
        <taxon>Paraneoptera</taxon>
        <taxon>Hemiptera</taxon>
        <taxon>Sternorrhyncha</taxon>
        <taxon>Psylloidea</taxon>
        <taxon>Psyllidae</taxon>
        <taxon>Diaphorininae</taxon>
        <taxon>Diaphorina</taxon>
    </lineage>
</organism>
<feature type="compositionally biased region" description="Acidic residues" evidence="1">
    <location>
        <begin position="28"/>
        <end position="43"/>
    </location>
</feature>
<dbReference type="PaxDb" id="121845-A0A1S4ELM3"/>
<feature type="region of interest" description="Disordered" evidence="1">
    <location>
        <begin position="27"/>
        <end position="52"/>
    </location>
</feature>
<protein>
    <submittedName>
        <fullName evidence="4">Uncharacterized protein LOC103517806</fullName>
    </submittedName>
</protein>
<name>A0A1S4ELM3_DIACI</name>
<gene>
    <name evidence="4" type="primary">LOC103517806</name>
</gene>
<evidence type="ECO:0000256" key="2">
    <source>
        <dbReference type="SAM" id="SignalP"/>
    </source>
</evidence>
<reference evidence="4" key="1">
    <citation type="submission" date="2025-08" db="UniProtKB">
        <authorList>
            <consortium name="RefSeq"/>
        </authorList>
    </citation>
    <scope>IDENTIFICATION</scope>
</reference>
<evidence type="ECO:0000313" key="4">
    <source>
        <dbReference type="RefSeq" id="XP_017303076.1"/>
    </source>
</evidence>
<sequence length="283" mass="31466">MHLTTSHFILVILLLYNIECLAKPIGENDQDDADQTDTPDDEPSGQTDTDVKEALNTKWADVETNRAFEFGTIARQCKQALVQAKVTIQSIMRDALEKLHSKACRTAPDTRRIVNEAMEPWGTQLSTLVNAVRGDIVKISNVYIAYFKLAVARSEIYAPRGAGKLNDLFDKTIAEGLLDINGEKRDPNAVILNNAVRFLSGDLNPAQEMYEELQKLTIDNGDAFEENLEEAINQIETVGKILLDMVDTVEDTTYRVSTREVGKSNELSDEDITRGLRSGVASM</sequence>
<evidence type="ECO:0000256" key="1">
    <source>
        <dbReference type="SAM" id="MobiDB-lite"/>
    </source>
</evidence>
<dbReference type="RefSeq" id="XP_017303076.1">
    <property type="nucleotide sequence ID" value="XM_017447587.2"/>
</dbReference>
<dbReference type="GeneID" id="103517806"/>
<dbReference type="KEGG" id="dci:103517806"/>
<dbReference type="Proteomes" id="UP000079169">
    <property type="component" value="Unplaced"/>
</dbReference>
<keyword evidence="2" id="KW-0732">Signal</keyword>
<dbReference type="AlphaFoldDB" id="A0A1S4ELM3"/>
<keyword evidence="3" id="KW-1185">Reference proteome</keyword>
<evidence type="ECO:0000313" key="3">
    <source>
        <dbReference type="Proteomes" id="UP000079169"/>
    </source>
</evidence>